<dbReference type="SUPFAM" id="SSF74653">
    <property type="entry name" value="TolA/TonB C-terminal domain"/>
    <property type="match status" value="1"/>
</dbReference>
<accession>A0AA49K0M8</accession>
<feature type="compositionally biased region" description="Low complexity" evidence="1">
    <location>
        <begin position="65"/>
        <end position="83"/>
    </location>
</feature>
<evidence type="ECO:0000313" key="4">
    <source>
        <dbReference type="EMBL" id="WKW15426.1"/>
    </source>
</evidence>
<evidence type="ECO:0000256" key="2">
    <source>
        <dbReference type="SAM" id="Phobius"/>
    </source>
</evidence>
<feature type="transmembrane region" description="Helical" evidence="2">
    <location>
        <begin position="12"/>
        <end position="32"/>
    </location>
</feature>
<dbReference type="KEGG" id="pspc:Strain318_001811"/>
<dbReference type="Proteomes" id="UP001229955">
    <property type="component" value="Chromosome"/>
</dbReference>
<dbReference type="EMBL" id="CP130613">
    <property type="protein sequence ID" value="WKW15426.1"/>
    <property type="molecule type" value="Genomic_DNA"/>
</dbReference>
<proteinExistence type="predicted"/>
<dbReference type="Gene3D" id="3.30.1150.10">
    <property type="match status" value="1"/>
</dbReference>
<evidence type="ECO:0000313" key="5">
    <source>
        <dbReference type="Proteomes" id="UP001229955"/>
    </source>
</evidence>
<dbReference type="AlphaFoldDB" id="A0AA49K0M8"/>
<keyword evidence="2" id="KW-0812">Transmembrane</keyword>
<organism evidence="4 5">
    <name type="scientific">Pseudogemmatithrix spongiicola</name>
    <dbReference type="NCBI Taxonomy" id="3062599"/>
    <lineage>
        <taxon>Bacteria</taxon>
        <taxon>Pseudomonadati</taxon>
        <taxon>Gemmatimonadota</taxon>
        <taxon>Gemmatimonadia</taxon>
        <taxon>Gemmatimonadales</taxon>
        <taxon>Gemmatimonadaceae</taxon>
        <taxon>Pseudogemmatithrix</taxon>
    </lineage>
</organism>
<evidence type="ECO:0000256" key="1">
    <source>
        <dbReference type="SAM" id="MobiDB-lite"/>
    </source>
</evidence>
<evidence type="ECO:0000313" key="3">
    <source>
        <dbReference type="EMBL" id="WKW12519.1"/>
    </source>
</evidence>
<gene>
    <name evidence="3" type="ORF">Strain138_001812</name>
    <name evidence="4" type="ORF">Strain318_001811</name>
</gene>
<reference evidence="4" key="1">
    <citation type="submission" date="2023-07" db="EMBL/GenBank/DDBJ databases">
        <authorList>
            <person name="Haufschild T."/>
            <person name="Kallscheuer N."/>
            <person name="Hammer J."/>
            <person name="Kohn T."/>
            <person name="Kabuu M."/>
            <person name="Jogler M."/>
            <person name="Wohfarth N."/>
            <person name="Heuer A."/>
            <person name="Rohde M."/>
            <person name="van Teeseling M.C.F."/>
            <person name="Jogler C."/>
        </authorList>
    </citation>
    <scope>NUCLEOTIDE SEQUENCE</scope>
    <source>
        <strain evidence="3">Strain 138</strain>
        <strain evidence="4">Strain 318</strain>
    </source>
</reference>
<keyword evidence="2" id="KW-1133">Transmembrane helix</keyword>
<feature type="region of interest" description="Disordered" evidence="1">
    <location>
        <begin position="57"/>
        <end position="132"/>
    </location>
</feature>
<name>A0AA49K0M8_9BACT</name>
<sequence>MSAARRPGDGIGAMFVVSVLLHAAVIAPFVVFKAAPDAALPPMYKVDLVGAPAGPRQMGVVRESPPAAEPTAEAPPKATTNEPVKTAPINAPTRRKEPTRATPNISTKSTARVDASKAPTAGGGETGNTGTDVATVRTEGIEFPFPGYLDNIVRQVALNFRPRNPGALKAEVFFFIRRDGSVTGFRFITSSGNFAFDLEAQGAVEAAARRFGPLPADFSDDILPVTFSFDPARLR</sequence>
<dbReference type="EMBL" id="CP130612">
    <property type="protein sequence ID" value="WKW12519.1"/>
    <property type="molecule type" value="Genomic_DNA"/>
</dbReference>
<dbReference type="RefSeq" id="WP_367885396.1">
    <property type="nucleotide sequence ID" value="NZ_CP130612.1"/>
</dbReference>
<feature type="compositionally biased region" description="Polar residues" evidence="1">
    <location>
        <begin position="101"/>
        <end position="110"/>
    </location>
</feature>
<keyword evidence="2" id="KW-0472">Membrane</keyword>
<keyword evidence="5" id="KW-1185">Reference proteome</keyword>
<accession>A0AA49JV11</accession>
<dbReference type="Pfam" id="PF13103">
    <property type="entry name" value="TonB_2"/>
    <property type="match status" value="1"/>
</dbReference>
<protein>
    <submittedName>
        <fullName evidence="4">TonB C-terminal domain-containing protein</fullName>
    </submittedName>
</protein>